<dbReference type="RefSeq" id="WP_087030831.1">
    <property type="nucleotide sequence ID" value="NZ_FJNE01000001.1"/>
</dbReference>
<protein>
    <submittedName>
        <fullName evidence="1">Uncharacterized protein</fullName>
    </submittedName>
</protein>
<evidence type="ECO:0000313" key="1">
    <source>
        <dbReference type="EMBL" id="CZQ83777.1"/>
    </source>
</evidence>
<dbReference type="OrthoDB" id="9888106at2"/>
<keyword evidence="2" id="KW-1185">Reference proteome</keyword>
<dbReference type="STRING" id="140314.SAMN04488076_103195"/>
<accession>A0A143YA97</accession>
<evidence type="ECO:0000313" key="2">
    <source>
        <dbReference type="Proteomes" id="UP000242754"/>
    </source>
</evidence>
<dbReference type="EMBL" id="FJNE01000001">
    <property type="protein sequence ID" value="CZQ83777.1"/>
    <property type="molecule type" value="Genomic_DNA"/>
</dbReference>
<reference evidence="1 2" key="1">
    <citation type="submission" date="2016-02" db="EMBL/GenBank/DDBJ databases">
        <authorList>
            <person name="Wen L."/>
            <person name="He K."/>
            <person name="Yang H."/>
        </authorList>
    </citation>
    <scope>NUCLEOTIDE SEQUENCE [LARGE SCALE GENOMIC DNA]</scope>
    <source>
        <strain evidence="1">Trichococcus palustris</strain>
    </source>
</reference>
<sequence length="110" mass="13010">MRVSEKYDEEKLDGALETRGVHANAPDSYAEDSQFLRHMRTLDTRRLTPTEVRRLIRIAENGMRVRFAIEKWLADIKRREAEKIADKSINNGLKYSEIYRRLTSQLRGMR</sequence>
<proteinExistence type="predicted"/>
<gene>
    <name evidence="1" type="ORF">Tpal_486</name>
</gene>
<dbReference type="Proteomes" id="UP000242754">
    <property type="component" value="Unassembled WGS sequence"/>
</dbReference>
<organism evidence="1 2">
    <name type="scientific">Trichococcus palustris</name>
    <dbReference type="NCBI Taxonomy" id="140314"/>
    <lineage>
        <taxon>Bacteria</taxon>
        <taxon>Bacillati</taxon>
        <taxon>Bacillota</taxon>
        <taxon>Bacilli</taxon>
        <taxon>Lactobacillales</taxon>
        <taxon>Carnobacteriaceae</taxon>
        <taxon>Trichococcus</taxon>
    </lineage>
</organism>
<dbReference type="AlphaFoldDB" id="A0A143YA97"/>
<name>A0A143YA97_9LACT</name>